<protein>
    <recommendedName>
        <fullName evidence="4">Fibronectin type-III domain-containing protein</fullName>
    </recommendedName>
</protein>
<name>A0A0G1C8J2_9BACT</name>
<evidence type="ECO:0000313" key="2">
    <source>
        <dbReference type="EMBL" id="KKS81867.1"/>
    </source>
</evidence>
<evidence type="ECO:0000256" key="1">
    <source>
        <dbReference type="SAM" id="SignalP"/>
    </source>
</evidence>
<accession>A0A0G1C8J2</accession>
<evidence type="ECO:0000313" key="3">
    <source>
        <dbReference type="Proteomes" id="UP000034810"/>
    </source>
</evidence>
<gene>
    <name evidence="2" type="ORF">UV58_C0015G0001</name>
</gene>
<comment type="caution">
    <text evidence="2">The sequence shown here is derived from an EMBL/GenBank/DDBJ whole genome shotgun (WGS) entry which is preliminary data.</text>
</comment>
<evidence type="ECO:0008006" key="4">
    <source>
        <dbReference type="Google" id="ProtNLM"/>
    </source>
</evidence>
<keyword evidence="1" id="KW-0732">Signal</keyword>
<dbReference type="AlphaFoldDB" id="A0A0G1C8J2"/>
<dbReference type="PATRIC" id="fig|1619011.3.peg.590"/>
<proteinExistence type="predicted"/>
<dbReference type="Gene3D" id="2.60.40.10">
    <property type="entry name" value="Immunoglobulins"/>
    <property type="match status" value="1"/>
</dbReference>
<sequence>MKTSFKFLLIFTVVIGSVALIGTHQAQALCQGETPYGHPVPLHVTRVGKELSSDQNTLSVTVLGVPGMDCNGETITPITITASVVDTSISKTLVVDDVVADFDLNVSSLANGTYTLRVRATGGGSQTVNTPFTIERRPVRKVLPSGFDPGIAAYSEYRTKLNSSYSFSVTGGPASTTGDLYQKVGGVWIKKAVNWLRTDDSGNATKGPWTCTGDTDENIYIKWPGADENKTNEANHICVGLPTASINTSPSSILRMTGPVTISWSSSNNAEDCSGSILGLGLALGTSGNIDVNSDLNIFNGPTGGTGDPGPITGMLDVTFRCTNISGSSAQASDSTLIFHDLIVFTAKVKASCSANNSTAVDMPLTDADNIRFETRIVGGKDYFNNKPTKPDNRTWSAINTTFKILHNGDVSAGGTPQNPRDISSPPRYAYCSDIGSFVFPPDNSTQYTTYPPIYFTPACPGPLCISPPLTLNISAVGECQQNYPSSAVQSYISWNAIPGANSYTVAEEIPFWFDRTVGTTSGTSIIDRNVNFGSSYDYYVIAYNASGNEIARSSDVSASTPASCSAAPACNPTGTNVITPPQQSTNVGSTASFVSLYDPDGGGVNRYGNFNVSTSASWISDKPLIASSQGNGLFKGESAGTAPVHSTYCRQADASLDITAQSDFTVFIVPATPQYKTVVKPGTTTYAVSISPSGEFSGNVALSISNAKPLHAGTNLVSFSPASINTSGNSTLTLSVNASAAVERYTFAVVGTSGSISH</sequence>
<feature type="non-terminal residue" evidence="2">
    <location>
        <position position="759"/>
    </location>
</feature>
<feature type="signal peptide" evidence="1">
    <location>
        <begin position="1"/>
        <end position="28"/>
    </location>
</feature>
<dbReference type="InterPro" id="IPR013783">
    <property type="entry name" value="Ig-like_fold"/>
</dbReference>
<feature type="chain" id="PRO_5002536224" description="Fibronectin type-III domain-containing protein" evidence="1">
    <location>
        <begin position="29"/>
        <end position="759"/>
    </location>
</feature>
<reference evidence="2 3" key="1">
    <citation type="journal article" date="2015" name="Nature">
        <title>rRNA introns, odd ribosomes, and small enigmatic genomes across a large radiation of phyla.</title>
        <authorList>
            <person name="Brown C.T."/>
            <person name="Hug L.A."/>
            <person name="Thomas B.C."/>
            <person name="Sharon I."/>
            <person name="Castelle C.J."/>
            <person name="Singh A."/>
            <person name="Wilkins M.J."/>
            <person name="Williams K.H."/>
            <person name="Banfield J.F."/>
        </authorList>
    </citation>
    <scope>NUCLEOTIDE SEQUENCE [LARGE SCALE GENOMIC DNA]</scope>
</reference>
<organism evidence="2 3">
    <name type="scientific">Candidatus Wolfebacteria bacterium GW2011_GWC1_43_10</name>
    <dbReference type="NCBI Taxonomy" id="1619011"/>
    <lineage>
        <taxon>Bacteria</taxon>
        <taxon>Candidatus Wolfeibacteriota</taxon>
    </lineage>
</organism>
<dbReference type="Proteomes" id="UP000034810">
    <property type="component" value="Unassembled WGS sequence"/>
</dbReference>
<dbReference type="EMBL" id="LCFA01000015">
    <property type="protein sequence ID" value="KKS81867.1"/>
    <property type="molecule type" value="Genomic_DNA"/>
</dbReference>